<sequence length="420" mass="45097">MTSTATVAGCLDALSDDSSGDGNGNGDGSDNGDGDGNGDAGSGDGWPAIDDGEVISDFETADDWTAVTGELETVSDAPTGSQGLAVEGDGNRAAMRIDFPRGIDLDGWDTSLAVKTDSVTKIHFEFMAPERGSHLTSIRDIPADFEGWTRLDFGYIQKHGEPDLANVRRLNIVAVGPEDGTRIVVDDLRKTEAVDNGKAILAFYDGRDSHYELAADRLEERGWSAAVPVDSDRIGGQGRMGLGELDELTERGWDICSYPSVSTPLPEMPEDRQQEVIEGNRDDLAELGYEDGSRHFFAPDDRMAAATQTVLRDSHESAFLFGASPAGAPPTNLHMTPLIWGPDLRGGVRRAINLCDQFQQLTVLRIPRIVDTSNGEEAGSNSMPLEDFEELLDHLETRGLDVVTPSDLVDGNLGSNGDNE</sequence>
<name>M0AQQ7_NATA1</name>
<dbReference type="CDD" id="cd10970">
    <property type="entry name" value="CE4_DAC_u1_6s"/>
    <property type="match status" value="1"/>
</dbReference>
<dbReference type="InterPro" id="IPR011330">
    <property type="entry name" value="Glyco_hydro/deAcase_b/a-brl"/>
</dbReference>
<dbReference type="eggNOG" id="arCOG09394">
    <property type="taxonomic scope" value="Archaea"/>
</dbReference>
<reference evidence="2 3" key="1">
    <citation type="journal article" date="2014" name="PLoS Genet.">
        <title>Phylogenetically driven sequencing of extremely halophilic archaea reveals strategies for static and dynamic osmo-response.</title>
        <authorList>
            <person name="Becker E.A."/>
            <person name="Seitzer P.M."/>
            <person name="Tritt A."/>
            <person name="Larsen D."/>
            <person name="Krusor M."/>
            <person name="Yao A.I."/>
            <person name="Wu D."/>
            <person name="Madern D."/>
            <person name="Eisen J.A."/>
            <person name="Darling A.E."/>
            <person name="Facciotti M.T."/>
        </authorList>
    </citation>
    <scope>NUCLEOTIDE SEQUENCE [LARGE SCALE GENOMIC DNA]</scope>
    <source>
        <strain evidence="2 3">DSM 12278</strain>
    </source>
</reference>
<feature type="region of interest" description="Disordered" evidence="1">
    <location>
        <begin position="1"/>
        <end position="51"/>
    </location>
</feature>
<feature type="compositionally biased region" description="Gly residues" evidence="1">
    <location>
        <begin position="21"/>
        <end position="44"/>
    </location>
</feature>
<accession>M0AQQ7</accession>
<dbReference type="GO" id="GO:0005975">
    <property type="term" value="P:carbohydrate metabolic process"/>
    <property type="evidence" value="ECO:0007669"/>
    <property type="project" value="InterPro"/>
</dbReference>
<dbReference type="RefSeq" id="WP_006109356.1">
    <property type="nucleotide sequence ID" value="NZ_AOIO01000029.1"/>
</dbReference>
<gene>
    <name evidence="2" type="ORF">C481_11635</name>
</gene>
<evidence type="ECO:0000313" key="3">
    <source>
        <dbReference type="Proteomes" id="UP000011554"/>
    </source>
</evidence>
<dbReference type="OrthoDB" id="248140at2157"/>
<dbReference type="Gene3D" id="3.20.20.370">
    <property type="entry name" value="Glycoside hydrolase/deacetylase"/>
    <property type="match status" value="1"/>
</dbReference>
<dbReference type="Proteomes" id="UP000011554">
    <property type="component" value="Unassembled WGS sequence"/>
</dbReference>
<dbReference type="SUPFAM" id="SSF88713">
    <property type="entry name" value="Glycoside hydrolase/deacetylase"/>
    <property type="match status" value="1"/>
</dbReference>
<protein>
    <recommendedName>
        <fullName evidence="4">Polysaccharide deacetylase</fullName>
    </recommendedName>
</protein>
<proteinExistence type="predicted"/>
<keyword evidence="3" id="KW-1185">Reference proteome</keyword>
<evidence type="ECO:0000256" key="1">
    <source>
        <dbReference type="SAM" id="MobiDB-lite"/>
    </source>
</evidence>
<comment type="caution">
    <text evidence="2">The sequence shown here is derived from an EMBL/GenBank/DDBJ whole genome shotgun (WGS) entry which is preliminary data.</text>
</comment>
<evidence type="ECO:0008006" key="4">
    <source>
        <dbReference type="Google" id="ProtNLM"/>
    </source>
</evidence>
<dbReference type="PATRIC" id="fig|29540.5.peg.2355"/>
<dbReference type="AlphaFoldDB" id="M0AQQ7"/>
<evidence type="ECO:0000313" key="2">
    <source>
        <dbReference type="EMBL" id="ELZ00880.1"/>
    </source>
</evidence>
<dbReference type="EMBL" id="AOIO01000029">
    <property type="protein sequence ID" value="ELZ00880.1"/>
    <property type="molecule type" value="Genomic_DNA"/>
</dbReference>
<organism evidence="2 3">
    <name type="scientific">Natrialba asiatica (strain ATCC 700177 / DSM 12278 / JCM 9576 / FERM P-10747 / NBRC 102637 / 172P1)</name>
    <dbReference type="NCBI Taxonomy" id="29540"/>
    <lineage>
        <taxon>Archaea</taxon>
        <taxon>Methanobacteriati</taxon>
        <taxon>Methanobacteriota</taxon>
        <taxon>Stenosarchaea group</taxon>
        <taxon>Halobacteria</taxon>
        <taxon>Halobacteriales</taxon>
        <taxon>Natrialbaceae</taxon>
        <taxon>Natrialba</taxon>
    </lineage>
</organism>